<organism evidence="1">
    <name type="scientific">Bacteriophage sp</name>
    <dbReference type="NCBI Taxonomy" id="38018"/>
    <lineage>
        <taxon>Viruses</taxon>
    </lineage>
</organism>
<dbReference type="EMBL" id="MT840189">
    <property type="protein sequence ID" value="QNL31691.1"/>
    <property type="molecule type" value="Genomic_DNA"/>
</dbReference>
<proteinExistence type="predicted"/>
<protein>
    <submittedName>
        <fullName evidence="1">Uncharacterized protein</fullName>
    </submittedName>
</protein>
<sequence>MYPPVKIPLTGSNKIERGASWGPLEIFFPGDFILWNPLGQIRTKAGGKLLAEFGFEPIILADKVENGQIVGVYSRIAPFLTSIQTLAILATMPTNLWEYDIVLQNPNLTQVFAVSEGPVEVSDRVTVIV</sequence>
<name>A0A7G9A4L8_9VIRU</name>
<accession>A0A7G9A4L8</accession>
<reference evidence="1" key="1">
    <citation type="submission" date="2020-07" db="EMBL/GenBank/DDBJ databases">
        <title>Dissolved microcystin release linked to lysis of a Microcystis spp. bloom in Lake Erie (USA) attributed to a novel cyanophage.</title>
        <authorList>
            <person name="McKindles K.M."/>
            <person name="Manes M.A."/>
            <person name="DeMarco J.R."/>
            <person name="McClure A."/>
            <person name="McKay R.M."/>
            <person name="Davis T.W."/>
            <person name="Bullerjahn G.S."/>
        </authorList>
    </citation>
    <scope>NUCLEOTIDE SEQUENCE</scope>
</reference>
<evidence type="ECO:0000313" key="1">
    <source>
        <dbReference type="EMBL" id="QNL31691.1"/>
    </source>
</evidence>